<dbReference type="EMBL" id="JBGBPQ010000001">
    <property type="protein sequence ID" value="KAL1529127.1"/>
    <property type="molecule type" value="Genomic_DNA"/>
</dbReference>
<evidence type="ECO:0000313" key="11">
    <source>
        <dbReference type="Proteomes" id="UP001515480"/>
    </source>
</evidence>
<dbReference type="GO" id="GO:0016779">
    <property type="term" value="F:nucleotidyltransferase activity"/>
    <property type="evidence" value="ECO:0007669"/>
    <property type="project" value="TreeGrafter"/>
</dbReference>
<evidence type="ECO:0000256" key="6">
    <source>
        <dbReference type="ARBA" id="ARBA00022723"/>
    </source>
</evidence>
<evidence type="ECO:0000256" key="4">
    <source>
        <dbReference type="ARBA" id="ARBA00022490"/>
    </source>
</evidence>
<protein>
    <recommendedName>
        <fullName evidence="9">S1 motif domain-containing protein</fullName>
    </recommendedName>
</protein>
<comment type="subcellular location">
    <subcellularLocation>
        <location evidence="3">Cytoplasm</location>
    </subcellularLocation>
</comment>
<dbReference type="GO" id="GO:0005737">
    <property type="term" value="C:cytoplasm"/>
    <property type="evidence" value="ECO:0007669"/>
    <property type="project" value="UniProtKB-SubCell"/>
</dbReference>
<dbReference type="Pfam" id="PF22600">
    <property type="entry name" value="MTPAP-like_central"/>
    <property type="match status" value="1"/>
</dbReference>
<feature type="domain" description="S1 motif" evidence="9">
    <location>
        <begin position="840"/>
        <end position="905"/>
    </location>
</feature>
<dbReference type="SUPFAM" id="SSF50249">
    <property type="entry name" value="Nucleic acid-binding proteins"/>
    <property type="match status" value="1"/>
</dbReference>
<dbReference type="CDD" id="cd00164">
    <property type="entry name" value="S1_like"/>
    <property type="match status" value="1"/>
</dbReference>
<evidence type="ECO:0000256" key="1">
    <source>
        <dbReference type="ARBA" id="ARBA00001936"/>
    </source>
</evidence>
<evidence type="ECO:0000256" key="8">
    <source>
        <dbReference type="SAM" id="MobiDB-lite"/>
    </source>
</evidence>
<evidence type="ECO:0000256" key="3">
    <source>
        <dbReference type="ARBA" id="ARBA00004496"/>
    </source>
</evidence>
<feature type="compositionally biased region" description="Basic residues" evidence="8">
    <location>
        <begin position="15"/>
        <end position="24"/>
    </location>
</feature>
<organism evidence="10 11">
    <name type="scientific">Prymnesium parvum</name>
    <name type="common">Toxic golden alga</name>
    <dbReference type="NCBI Taxonomy" id="97485"/>
    <lineage>
        <taxon>Eukaryota</taxon>
        <taxon>Haptista</taxon>
        <taxon>Haptophyta</taxon>
        <taxon>Prymnesiophyceae</taxon>
        <taxon>Prymnesiales</taxon>
        <taxon>Prymnesiaceae</taxon>
        <taxon>Prymnesium</taxon>
    </lineage>
</organism>
<evidence type="ECO:0000256" key="5">
    <source>
        <dbReference type="ARBA" id="ARBA00022679"/>
    </source>
</evidence>
<dbReference type="GO" id="GO:0003676">
    <property type="term" value="F:nucleic acid binding"/>
    <property type="evidence" value="ECO:0007669"/>
    <property type="project" value="InterPro"/>
</dbReference>
<dbReference type="CDD" id="cd05402">
    <property type="entry name" value="NT_PAP_TUTase"/>
    <property type="match status" value="1"/>
</dbReference>
<accession>A0AB34K7H6</accession>
<evidence type="ECO:0000256" key="2">
    <source>
        <dbReference type="ARBA" id="ARBA00001946"/>
    </source>
</evidence>
<sequence>MPPPASPPPPPSPPPRKKRSKGSRLSKAEREARRHAREEQASADTQPGARLDERLGELRLRLSHAEWDAACALGVSSPPLAHELCVQLIARGQHRQLTHCARRLAQTVPLESLVPLVSQAIEEGHAAAAAALARGLGVAEQFDLVELALRCYERGRANEAAEVIGGDPSAQLRLLRQMVRAGRGERYATAHLGALRHLPPPDARAFERIGAAVLAAVDAPPPAAAEWVRAAVEAALRRAPAVGRAEVHVFGSAALGIGTRDSDVDLCALLPDHAAASPRSAAGRAALAPLLAAAAEALRGCAWVRRVHLVADARTPLLKLEVSADGGGAAVAVDLCVNNTDGLANTYLMAELARQAPLLRPLLRFVRLWARRRALCGVRGAPNAYAWSLLAVVALQRLECLPRLRADSAAFARLAAAEGSDWRAAAAAAASAEAYDGSLEARMGGAAVASPPASPLAAAARGAAGDDAAVAARTLGQLVWHFFLTWAAEFAYKAQVASLRVAELPKRAKGWSRRDEAALMLEDPVELTRDMARHVTAGAVHALRLDAARALFELHDSPADAGFAFLREGADWRLREHRELLGAERVARLLPPPRGEASLAVPLPLPLPLPLALAASALAVRAAADGMLCVCAEATPLFLAPPAPLAALLAAPSPLKVMHDCRQALPPPPPPRFSSANPRGVAYGRRVARTLLRLHGVRLAGVFDTQAAHAVLRRRVAAASPPPPRGECAPLRSLARKFLDDAHGDEAALLLPLHSRLLLEIDLIAKQEARKEDAPDDEAARDAALRADVMAASDAYLRFAAFEFGLQAAHELRMHAVGRLRATSPPPLFPPQRRHSFLPLQVLPGIVSDITRAGVLVAIGEDILALLPPSELVLLHSPLSVGDELRVRVIGLPAAEGRRPIVSTNLQPINPTLGAAHQLQLGEAVCARVVSVQPDGARLSLELEGKAAELRAADAEAAGGGHIAADLRDVLQVGDLLRARVLCRAETEAQRVRLAAELPAAAAVGGAPVAAPAEAEACGAQPGEKRAWESDSESDDEAKESPVAKRQRA</sequence>
<evidence type="ECO:0000259" key="9">
    <source>
        <dbReference type="PROSITE" id="PS50126"/>
    </source>
</evidence>
<dbReference type="SUPFAM" id="SSF81301">
    <property type="entry name" value="Nucleotidyltransferase"/>
    <property type="match status" value="1"/>
</dbReference>
<feature type="region of interest" description="Disordered" evidence="8">
    <location>
        <begin position="1009"/>
        <end position="1049"/>
    </location>
</feature>
<name>A0AB34K7H6_PRYPA</name>
<keyword evidence="7" id="KW-0460">Magnesium</keyword>
<evidence type="ECO:0000256" key="7">
    <source>
        <dbReference type="ARBA" id="ARBA00022842"/>
    </source>
</evidence>
<comment type="cofactor">
    <cofactor evidence="1">
        <name>Mn(2+)</name>
        <dbReference type="ChEBI" id="CHEBI:29035"/>
    </cofactor>
</comment>
<dbReference type="Pfam" id="PF03828">
    <property type="entry name" value="PAP_assoc"/>
    <property type="match status" value="1"/>
</dbReference>
<keyword evidence="11" id="KW-1185">Reference proteome</keyword>
<dbReference type="AlphaFoldDB" id="A0AB34K7H6"/>
<dbReference type="InterPro" id="IPR012340">
    <property type="entry name" value="NA-bd_OB-fold"/>
</dbReference>
<dbReference type="InterPro" id="IPR002058">
    <property type="entry name" value="PAP_assoc"/>
</dbReference>
<dbReference type="GO" id="GO:0046872">
    <property type="term" value="F:metal ion binding"/>
    <property type="evidence" value="ECO:0007669"/>
    <property type="project" value="UniProtKB-KW"/>
</dbReference>
<dbReference type="GO" id="GO:0031123">
    <property type="term" value="P:RNA 3'-end processing"/>
    <property type="evidence" value="ECO:0007669"/>
    <property type="project" value="TreeGrafter"/>
</dbReference>
<dbReference type="InterPro" id="IPR054708">
    <property type="entry name" value="MTPAP-like_central"/>
</dbReference>
<comment type="cofactor">
    <cofactor evidence="2">
        <name>Mg(2+)</name>
        <dbReference type="ChEBI" id="CHEBI:18420"/>
    </cofactor>
</comment>
<evidence type="ECO:0000313" key="10">
    <source>
        <dbReference type="EMBL" id="KAL1529127.1"/>
    </source>
</evidence>
<dbReference type="PANTHER" id="PTHR12271">
    <property type="entry name" value="POLY A POLYMERASE CID PAP -RELATED"/>
    <property type="match status" value="1"/>
</dbReference>
<dbReference type="SUPFAM" id="SSF81631">
    <property type="entry name" value="PAP/OAS1 substrate-binding domain"/>
    <property type="match status" value="1"/>
</dbReference>
<keyword evidence="6" id="KW-0479">Metal-binding</keyword>
<reference evidence="10 11" key="1">
    <citation type="journal article" date="2024" name="Science">
        <title>Giant polyketide synthase enzymes in the biosynthesis of giant marine polyether toxins.</title>
        <authorList>
            <person name="Fallon T.R."/>
            <person name="Shende V.V."/>
            <person name="Wierzbicki I.H."/>
            <person name="Pendleton A.L."/>
            <person name="Watervoot N.F."/>
            <person name="Auber R.P."/>
            <person name="Gonzalez D.J."/>
            <person name="Wisecaver J.H."/>
            <person name="Moore B.S."/>
        </authorList>
    </citation>
    <scope>NUCLEOTIDE SEQUENCE [LARGE SCALE GENOMIC DNA]</scope>
    <source>
        <strain evidence="10 11">12B1</strain>
    </source>
</reference>
<feature type="region of interest" description="Disordered" evidence="8">
    <location>
        <begin position="1"/>
        <end position="50"/>
    </location>
</feature>
<feature type="compositionally biased region" description="Pro residues" evidence="8">
    <location>
        <begin position="1"/>
        <end position="14"/>
    </location>
</feature>
<dbReference type="Gene3D" id="3.30.460.10">
    <property type="entry name" value="Beta Polymerase, domain 2"/>
    <property type="match status" value="1"/>
</dbReference>
<dbReference type="PROSITE" id="PS50126">
    <property type="entry name" value="S1"/>
    <property type="match status" value="2"/>
</dbReference>
<feature type="compositionally biased region" description="Low complexity" evidence="8">
    <location>
        <begin position="1009"/>
        <end position="1022"/>
    </location>
</feature>
<keyword evidence="4" id="KW-0963">Cytoplasm</keyword>
<feature type="domain" description="S1 motif" evidence="9">
    <location>
        <begin position="922"/>
        <end position="997"/>
    </location>
</feature>
<dbReference type="SMART" id="SM00316">
    <property type="entry name" value="S1"/>
    <property type="match status" value="2"/>
</dbReference>
<dbReference type="InterPro" id="IPR003029">
    <property type="entry name" value="S1_domain"/>
</dbReference>
<dbReference type="Gene3D" id="2.40.50.140">
    <property type="entry name" value="Nucleic acid-binding proteins"/>
    <property type="match status" value="1"/>
</dbReference>
<comment type="caution">
    <text evidence="10">The sequence shown here is derived from an EMBL/GenBank/DDBJ whole genome shotgun (WGS) entry which is preliminary data.</text>
</comment>
<proteinExistence type="predicted"/>
<dbReference type="PANTHER" id="PTHR12271:SF40">
    <property type="entry name" value="POLY(A) RNA POLYMERASE GLD2"/>
    <property type="match status" value="1"/>
</dbReference>
<dbReference type="Proteomes" id="UP001515480">
    <property type="component" value="Unassembled WGS sequence"/>
</dbReference>
<dbReference type="Gene3D" id="1.10.1410.10">
    <property type="match status" value="1"/>
</dbReference>
<feature type="compositionally biased region" description="Basic and acidic residues" evidence="8">
    <location>
        <begin position="26"/>
        <end position="40"/>
    </location>
</feature>
<keyword evidence="5" id="KW-0808">Transferase</keyword>
<dbReference type="InterPro" id="IPR043519">
    <property type="entry name" value="NT_sf"/>
</dbReference>
<gene>
    <name evidence="10" type="ORF">AB1Y20_000087</name>
</gene>